<dbReference type="RefSeq" id="WP_228853940.1">
    <property type="nucleotide sequence ID" value="NZ_AP024086.1"/>
</dbReference>
<evidence type="ECO:0000313" key="3">
    <source>
        <dbReference type="Proteomes" id="UP000826725"/>
    </source>
</evidence>
<gene>
    <name evidence="2" type="ORF">DGMP_21870</name>
</gene>
<accession>A0A8D5FTN3</accession>
<dbReference type="Pfam" id="PF13701">
    <property type="entry name" value="DDE_Tnp_1_4"/>
    <property type="match status" value="1"/>
</dbReference>
<dbReference type="EMBL" id="AP024086">
    <property type="protein sequence ID" value="BCL61494.1"/>
    <property type="molecule type" value="Genomic_DNA"/>
</dbReference>
<dbReference type="Proteomes" id="UP000826725">
    <property type="component" value="Chromosome"/>
</dbReference>
<evidence type="ECO:0000313" key="2">
    <source>
        <dbReference type="EMBL" id="BCL61494.1"/>
    </source>
</evidence>
<evidence type="ECO:0000259" key="1">
    <source>
        <dbReference type="Pfam" id="PF13701"/>
    </source>
</evidence>
<keyword evidence="3" id="KW-1185">Reference proteome</keyword>
<name>A0A8D5FTN3_9BACT</name>
<dbReference type="InterPro" id="IPR025668">
    <property type="entry name" value="Tnp_DDE_dom"/>
</dbReference>
<dbReference type="KEGG" id="dbk:DGMP_21870"/>
<proteinExistence type="predicted"/>
<protein>
    <recommendedName>
        <fullName evidence="1">Transposase DDE domain-containing protein</fullName>
    </recommendedName>
</protein>
<sequence length="131" mass="14937">MLGKLNHELFLESSHTDPPQIILDVDATDDPLHGNQEGRFFHGYYKAYCYLPLYIFCGEHLLCARLRTADNDAASRTVEELAPIVECIRNRWPNTQIVVRGDSGFCREELMSWCEDNDVDFVLGVAKKTAD</sequence>
<organism evidence="2 3">
    <name type="scientific">Desulfomarina profundi</name>
    <dbReference type="NCBI Taxonomy" id="2772557"/>
    <lineage>
        <taxon>Bacteria</taxon>
        <taxon>Pseudomonadati</taxon>
        <taxon>Thermodesulfobacteriota</taxon>
        <taxon>Desulfobulbia</taxon>
        <taxon>Desulfobulbales</taxon>
        <taxon>Desulfobulbaceae</taxon>
        <taxon>Desulfomarina</taxon>
    </lineage>
</organism>
<reference evidence="2" key="1">
    <citation type="submission" date="2020-09" db="EMBL/GenBank/DDBJ databases">
        <title>Desulfogranum mesoprofundum gen. nov., sp. nov., a novel mesophilic, sulfate-reducing chemolithoautotroph isolated from a deep-sea hydrothermal vent chimney in the Suiyo Seamount.</title>
        <authorList>
            <person name="Hashimoto Y."/>
            <person name="Nakagawa S."/>
        </authorList>
    </citation>
    <scope>NUCLEOTIDE SEQUENCE</scope>
    <source>
        <strain evidence="2">KT2</strain>
    </source>
</reference>
<dbReference type="AlphaFoldDB" id="A0A8D5FTN3"/>
<feature type="domain" description="Transposase DDE" evidence="1">
    <location>
        <begin position="8"/>
        <end position="128"/>
    </location>
</feature>